<evidence type="ECO:0000256" key="3">
    <source>
        <dbReference type="ARBA" id="ARBA00022603"/>
    </source>
</evidence>
<sequence length="238" mass="27077">MQFYDFGGFQNLNNANKNLFLPIIIIHMSISLLLKYFPDLTETQIEQFTKLEALYNEWNEKINVISRKDMESLYEKHILHSLGIVKVMEFAPGTKVLDIGTGGGFPGIPLAIMFPEVQFTLVDSIGKKISVVNAVAEGVGLTNVTAIHGRAEKVKEKFHFVVSRAVTQMPEFLRWLKGKFEKEQINTKHNGILYLKGGDLAEELAGLKCEIYNLKNYFDEEFFDTKRVVYLSKGNFNS</sequence>
<keyword evidence="4 6" id="KW-0808">Transferase</keyword>
<feature type="binding site" evidence="6">
    <location>
        <position position="164"/>
    </location>
    <ligand>
        <name>S-adenosyl-L-methionine</name>
        <dbReference type="ChEBI" id="CHEBI:59789"/>
    </ligand>
</feature>
<keyword evidence="5 6" id="KW-0949">S-adenosyl-L-methionine</keyword>
<dbReference type="PANTHER" id="PTHR31760:SF0">
    <property type="entry name" value="S-ADENOSYL-L-METHIONINE-DEPENDENT METHYLTRANSFERASES SUPERFAMILY PROTEIN"/>
    <property type="match status" value="1"/>
</dbReference>
<dbReference type="GO" id="GO:0070043">
    <property type="term" value="F:rRNA (guanine-N7-)-methyltransferase activity"/>
    <property type="evidence" value="ECO:0007669"/>
    <property type="project" value="UniProtKB-UniRule"/>
</dbReference>
<accession>A0A1M7I531</accession>
<evidence type="ECO:0000256" key="5">
    <source>
        <dbReference type="ARBA" id="ARBA00022691"/>
    </source>
</evidence>
<proteinExistence type="inferred from homology"/>
<name>A0A1M7I531_9FLAO</name>
<dbReference type="HAMAP" id="MF_00074">
    <property type="entry name" value="16SrRNA_methyltr_G"/>
    <property type="match status" value="1"/>
</dbReference>
<evidence type="ECO:0000313" key="8">
    <source>
        <dbReference type="Proteomes" id="UP000184364"/>
    </source>
</evidence>
<dbReference type="InterPro" id="IPR029063">
    <property type="entry name" value="SAM-dependent_MTases_sf"/>
</dbReference>
<reference evidence="8" key="1">
    <citation type="submission" date="2016-11" db="EMBL/GenBank/DDBJ databases">
        <authorList>
            <person name="Varghese N."/>
            <person name="Submissions S."/>
        </authorList>
    </citation>
    <scope>NUCLEOTIDE SEQUENCE [LARGE SCALE GENOMIC DNA]</scope>
    <source>
        <strain evidence="8">DSM 26899</strain>
    </source>
</reference>
<keyword evidence="8" id="KW-1185">Reference proteome</keyword>
<dbReference type="STRING" id="1302687.SAMN05444267_104415"/>
<protein>
    <recommendedName>
        <fullName evidence="6">Ribosomal RNA small subunit methyltransferase G</fullName>
        <ecNumber evidence="6">2.1.1.-</ecNumber>
    </recommendedName>
    <alternativeName>
        <fullName evidence="6">16S rRNA 7-methylguanosine methyltransferase</fullName>
        <shortName evidence="6">16S rRNA m7G methyltransferase</shortName>
    </alternativeName>
</protein>
<dbReference type="PANTHER" id="PTHR31760">
    <property type="entry name" value="S-ADENOSYL-L-METHIONINE-DEPENDENT METHYLTRANSFERASES SUPERFAMILY PROTEIN"/>
    <property type="match status" value="1"/>
</dbReference>
<comment type="caution">
    <text evidence="6">Lacks conserved residue(s) required for the propagation of feature annotation.</text>
</comment>
<comment type="similarity">
    <text evidence="6">Belongs to the methyltransferase superfamily. RNA methyltransferase RsmG family.</text>
</comment>
<dbReference type="Pfam" id="PF02527">
    <property type="entry name" value="GidB"/>
    <property type="match status" value="1"/>
</dbReference>
<evidence type="ECO:0000256" key="1">
    <source>
        <dbReference type="ARBA" id="ARBA00022490"/>
    </source>
</evidence>
<dbReference type="EC" id="2.1.1.-" evidence="6"/>
<evidence type="ECO:0000256" key="2">
    <source>
        <dbReference type="ARBA" id="ARBA00022552"/>
    </source>
</evidence>
<dbReference type="CDD" id="cd02440">
    <property type="entry name" value="AdoMet_MTases"/>
    <property type="match status" value="1"/>
</dbReference>
<dbReference type="SUPFAM" id="SSF53335">
    <property type="entry name" value="S-adenosyl-L-methionine-dependent methyltransferases"/>
    <property type="match status" value="1"/>
</dbReference>
<feature type="binding site" evidence="6">
    <location>
        <position position="100"/>
    </location>
    <ligand>
        <name>S-adenosyl-L-methionine</name>
        <dbReference type="ChEBI" id="CHEBI:59789"/>
    </ligand>
</feature>
<evidence type="ECO:0000256" key="4">
    <source>
        <dbReference type="ARBA" id="ARBA00022679"/>
    </source>
</evidence>
<dbReference type="NCBIfam" id="TIGR00138">
    <property type="entry name" value="rsmG_gidB"/>
    <property type="match status" value="1"/>
</dbReference>
<dbReference type="PIRSF" id="PIRSF003078">
    <property type="entry name" value="GidB"/>
    <property type="match status" value="1"/>
</dbReference>
<keyword evidence="3 6" id="KW-0489">Methyltransferase</keyword>
<dbReference type="InterPro" id="IPR003682">
    <property type="entry name" value="rRNA_ssu_MeTfrase_G"/>
</dbReference>
<comment type="subcellular location">
    <subcellularLocation>
        <location evidence="6">Cytoplasm</location>
    </subcellularLocation>
</comment>
<comment type="function">
    <text evidence="6">Specifically methylates the N7 position of a guanine in 16S rRNA.</text>
</comment>
<dbReference type="GO" id="GO:0005829">
    <property type="term" value="C:cytosol"/>
    <property type="evidence" value="ECO:0007669"/>
    <property type="project" value="TreeGrafter"/>
</dbReference>
<gene>
    <name evidence="6" type="primary">rsmG</name>
    <name evidence="7" type="ORF">SAMN05444267_104415</name>
</gene>
<feature type="binding site" evidence="6">
    <location>
        <begin position="151"/>
        <end position="152"/>
    </location>
    <ligand>
        <name>S-adenosyl-L-methionine</name>
        <dbReference type="ChEBI" id="CHEBI:59789"/>
    </ligand>
</feature>
<dbReference type="Proteomes" id="UP000184364">
    <property type="component" value="Unassembled WGS sequence"/>
</dbReference>
<evidence type="ECO:0000313" key="7">
    <source>
        <dbReference type="EMBL" id="SHM35768.1"/>
    </source>
</evidence>
<keyword evidence="1 6" id="KW-0963">Cytoplasm</keyword>
<keyword evidence="2 6" id="KW-0698">rRNA processing</keyword>
<organism evidence="7 8">
    <name type="scientific">Chryseobacterium polytrichastri</name>
    <dbReference type="NCBI Taxonomy" id="1302687"/>
    <lineage>
        <taxon>Bacteria</taxon>
        <taxon>Pseudomonadati</taxon>
        <taxon>Bacteroidota</taxon>
        <taxon>Flavobacteriia</taxon>
        <taxon>Flavobacteriales</taxon>
        <taxon>Weeksellaceae</taxon>
        <taxon>Chryseobacterium group</taxon>
        <taxon>Chryseobacterium</taxon>
    </lineage>
</organism>
<evidence type="ECO:0000256" key="6">
    <source>
        <dbReference type="HAMAP-Rule" id="MF_00074"/>
    </source>
</evidence>
<dbReference type="EMBL" id="FRAV01000044">
    <property type="protein sequence ID" value="SHM35768.1"/>
    <property type="molecule type" value="Genomic_DNA"/>
</dbReference>
<dbReference type="Gene3D" id="3.40.50.150">
    <property type="entry name" value="Vaccinia Virus protein VP39"/>
    <property type="match status" value="1"/>
</dbReference>
<feature type="binding site" evidence="6">
    <location>
        <position position="105"/>
    </location>
    <ligand>
        <name>S-adenosyl-L-methionine</name>
        <dbReference type="ChEBI" id="CHEBI:59789"/>
    </ligand>
</feature>
<dbReference type="AlphaFoldDB" id="A0A1M7I531"/>